<evidence type="ECO:0000313" key="1">
    <source>
        <dbReference type="EMBL" id="PNX70414.1"/>
    </source>
</evidence>
<feature type="non-terminal residue" evidence="1">
    <location>
        <position position="1"/>
    </location>
</feature>
<reference evidence="1 2" key="1">
    <citation type="journal article" date="2014" name="Am. J. Bot.">
        <title>Genome assembly and annotation for red clover (Trifolium pratense; Fabaceae).</title>
        <authorList>
            <person name="Istvanek J."/>
            <person name="Jaros M."/>
            <person name="Krenek A."/>
            <person name="Repkova J."/>
        </authorList>
    </citation>
    <scope>NUCLEOTIDE SEQUENCE [LARGE SCALE GENOMIC DNA]</scope>
    <source>
        <strain evidence="2">cv. Tatra</strain>
        <tissue evidence="1">Young leaves</tissue>
    </source>
</reference>
<comment type="caution">
    <text evidence="1">The sequence shown here is derived from an EMBL/GenBank/DDBJ whole genome shotgun (WGS) entry which is preliminary data.</text>
</comment>
<organism evidence="1 2">
    <name type="scientific">Trifolium pratense</name>
    <name type="common">Red clover</name>
    <dbReference type="NCBI Taxonomy" id="57577"/>
    <lineage>
        <taxon>Eukaryota</taxon>
        <taxon>Viridiplantae</taxon>
        <taxon>Streptophyta</taxon>
        <taxon>Embryophyta</taxon>
        <taxon>Tracheophyta</taxon>
        <taxon>Spermatophyta</taxon>
        <taxon>Magnoliopsida</taxon>
        <taxon>eudicotyledons</taxon>
        <taxon>Gunneridae</taxon>
        <taxon>Pentapetalae</taxon>
        <taxon>rosids</taxon>
        <taxon>fabids</taxon>
        <taxon>Fabales</taxon>
        <taxon>Fabaceae</taxon>
        <taxon>Papilionoideae</taxon>
        <taxon>50 kb inversion clade</taxon>
        <taxon>NPAAA clade</taxon>
        <taxon>Hologalegina</taxon>
        <taxon>IRL clade</taxon>
        <taxon>Trifolieae</taxon>
        <taxon>Trifolium</taxon>
    </lineage>
</organism>
<sequence>GLAFMWMENLCVNISSYSINHIHGWCDDEETREHWGITDIYGYLEEQNKWKTWLLVGSLARHNQGAMALLWGF</sequence>
<accession>A0A2K3KVY0</accession>
<reference evidence="1 2" key="2">
    <citation type="journal article" date="2017" name="Front. Plant Sci.">
        <title>Gene Classification and Mining of Molecular Markers Useful in Red Clover (Trifolium pratense) Breeding.</title>
        <authorList>
            <person name="Istvanek J."/>
            <person name="Dluhosova J."/>
            <person name="Dluhos P."/>
            <person name="Patkova L."/>
            <person name="Nedelnik J."/>
            <person name="Repkova J."/>
        </authorList>
    </citation>
    <scope>NUCLEOTIDE SEQUENCE [LARGE SCALE GENOMIC DNA]</scope>
    <source>
        <strain evidence="2">cv. Tatra</strain>
        <tissue evidence="1">Young leaves</tissue>
    </source>
</reference>
<gene>
    <name evidence="1" type="ORF">L195_g057369</name>
</gene>
<protein>
    <submittedName>
        <fullName evidence="1">Uncharacterized protein</fullName>
    </submittedName>
</protein>
<evidence type="ECO:0000313" key="2">
    <source>
        <dbReference type="Proteomes" id="UP000236291"/>
    </source>
</evidence>
<proteinExistence type="predicted"/>
<dbReference type="Proteomes" id="UP000236291">
    <property type="component" value="Unassembled WGS sequence"/>
</dbReference>
<dbReference type="AlphaFoldDB" id="A0A2K3KVY0"/>
<name>A0A2K3KVY0_TRIPR</name>
<dbReference type="EMBL" id="ASHM01113231">
    <property type="protein sequence ID" value="PNX70414.1"/>
    <property type="molecule type" value="Genomic_DNA"/>
</dbReference>